<dbReference type="PIRSF" id="PIRSF007466">
    <property type="entry name" value="SpoIVA"/>
    <property type="match status" value="1"/>
</dbReference>
<evidence type="ECO:0000313" key="5">
    <source>
        <dbReference type="EMBL" id="MDY0396557.1"/>
    </source>
</evidence>
<evidence type="ECO:0000256" key="1">
    <source>
        <dbReference type="PIRNR" id="PIRNR007466"/>
    </source>
</evidence>
<keyword evidence="1" id="KW-0547">Nucleotide-binding</keyword>
<dbReference type="Pfam" id="PF09547">
    <property type="entry name" value="SpoIVA_ATPase"/>
    <property type="match status" value="1"/>
</dbReference>
<accession>A0ABU5CB52</accession>
<comment type="function">
    <text evidence="1">ATPase. Has a role at an early stage in the morphogenesis of the spore coat.</text>
</comment>
<evidence type="ECO:0000313" key="6">
    <source>
        <dbReference type="Proteomes" id="UP001281447"/>
    </source>
</evidence>
<comment type="caution">
    <text evidence="5">The sequence shown here is derived from an EMBL/GenBank/DDBJ whole genome shotgun (WGS) entry which is preliminary data.</text>
</comment>
<evidence type="ECO:0000259" key="4">
    <source>
        <dbReference type="Pfam" id="PF20439"/>
    </source>
</evidence>
<dbReference type="EC" id="3.6.1.-" evidence="1"/>
<gene>
    <name evidence="5" type="primary">spoIVA</name>
    <name evidence="5" type="ORF">RWE15_22410</name>
</gene>
<protein>
    <recommendedName>
        <fullName evidence="1">Stage IV sporulation protein A</fullName>
        <ecNumber evidence="1">3.6.1.-</ecNumber>
    </recommendedName>
    <alternativeName>
        <fullName evidence="1">Coat morphogenetic protein SpoIVA</fullName>
    </alternativeName>
</protein>
<dbReference type="Pfam" id="PF20439">
    <property type="entry name" value="SpoIVA_C"/>
    <property type="match status" value="1"/>
</dbReference>
<dbReference type="SUPFAM" id="SSF52540">
    <property type="entry name" value="P-loop containing nucleoside triphosphate hydrolases"/>
    <property type="match status" value="1"/>
</dbReference>
<name>A0ABU5CB52_9BACI</name>
<feature type="domain" description="Stage IV sporulation protein A ATPase" evidence="2">
    <location>
        <begin position="1"/>
        <end position="237"/>
    </location>
</feature>
<keyword evidence="1" id="KW-0749">Sporulation</keyword>
<dbReference type="Gene3D" id="3.40.50.300">
    <property type="entry name" value="P-loop containing nucleotide triphosphate hydrolases"/>
    <property type="match status" value="1"/>
</dbReference>
<keyword evidence="6" id="KW-1185">Reference proteome</keyword>
<keyword evidence="1" id="KW-0378">Hydrolase</keyword>
<comment type="subcellular location">
    <subcellularLocation>
        <location evidence="1">Cytoplasm</location>
    </subcellularLocation>
</comment>
<dbReference type="Pfam" id="PF20438">
    <property type="entry name" value="SpoIVA_middle"/>
    <property type="match status" value="1"/>
</dbReference>
<dbReference type="InterPro" id="IPR046841">
    <property type="entry name" value="SpoIVA_middle"/>
</dbReference>
<feature type="domain" description="Stage IV sporulation protein A middle" evidence="3">
    <location>
        <begin position="238"/>
        <end position="416"/>
    </location>
</feature>
<comment type="catalytic activity">
    <reaction evidence="1">
        <text>ATP + H2O = ADP + phosphate + H(+)</text>
        <dbReference type="Rhea" id="RHEA:13065"/>
        <dbReference type="ChEBI" id="CHEBI:15377"/>
        <dbReference type="ChEBI" id="CHEBI:15378"/>
        <dbReference type="ChEBI" id="CHEBI:30616"/>
        <dbReference type="ChEBI" id="CHEBI:43474"/>
        <dbReference type="ChEBI" id="CHEBI:456216"/>
    </reaction>
</comment>
<dbReference type="InterPro" id="IPR046840">
    <property type="entry name" value="SpoIVA_C"/>
</dbReference>
<keyword evidence="1" id="KW-0963">Cytoplasm</keyword>
<sequence length="492" mass="55582">MEKVDIFKDISKRTNGDIYLGIVGAVRTGKSTFIKKFMELLVLPNIADESERARAHDELPQSAAGKTIMTTEPKFIPNQAVSVHVDEGLDVNVRLVDCVGYAVDGAKGFEDENGPRMIHTPWYEDPIPFHDAAEIGTRKVIQEHSTIGVVVTTDGSIAEIPRSDYCEAEAKVVEELKEVGKPFVMVINSTNPTSQQTELLRQQLVEDYDIPVLAMSVESMTEHDVYNVLRESLFEFPVLEVNVNLPSWVMVLREKHWLRQNYQDAIQATVKNIRRLRDVDHIVNEFADYDYIERANIAGMEMGEGVAEIDLHAPDRLYDDILKEIVGVEIRGKDHLLELMQDFSYAKREYDQVSSALQMVKQTGYGIAAPSLEDMQLEEPEIIRQGSRYGVRLKAVAPSIHMIKVEVESEFAPIIGTEKQSEELVRYLMQDFEEDPLSIWESDIFGRSLSSIVREGIQAKIALMPENARYKLKDTLERIINEGSGGLIAIIL</sequence>
<organism evidence="5 6">
    <name type="scientific">Tigheibacillus halophilus</name>
    <dbReference type="NCBI Taxonomy" id="361280"/>
    <lineage>
        <taxon>Bacteria</taxon>
        <taxon>Bacillati</taxon>
        <taxon>Bacillota</taxon>
        <taxon>Bacilli</taxon>
        <taxon>Bacillales</taxon>
        <taxon>Bacillaceae</taxon>
        <taxon>Tigheibacillus</taxon>
    </lineage>
</organism>
<proteinExistence type="predicted"/>
<dbReference type="Proteomes" id="UP001281447">
    <property type="component" value="Unassembled WGS sequence"/>
</dbReference>
<dbReference type="InterPro" id="IPR014201">
    <property type="entry name" value="Spore_IV_A"/>
</dbReference>
<dbReference type="NCBIfam" id="TIGR02836">
    <property type="entry name" value="spore_IV_A"/>
    <property type="match status" value="1"/>
</dbReference>
<dbReference type="InterPro" id="IPR027417">
    <property type="entry name" value="P-loop_NTPase"/>
</dbReference>
<dbReference type="InterPro" id="IPR046842">
    <property type="entry name" value="SpoIVA_ATPase"/>
</dbReference>
<dbReference type="EMBL" id="JAWDIP010000004">
    <property type="protein sequence ID" value="MDY0396557.1"/>
    <property type="molecule type" value="Genomic_DNA"/>
</dbReference>
<evidence type="ECO:0000259" key="2">
    <source>
        <dbReference type="Pfam" id="PF09547"/>
    </source>
</evidence>
<dbReference type="RefSeq" id="WP_390353933.1">
    <property type="nucleotide sequence ID" value="NZ_JBHUIZ010000003.1"/>
</dbReference>
<feature type="domain" description="Sporulation stage IV protein A C-terminal" evidence="4">
    <location>
        <begin position="417"/>
        <end position="492"/>
    </location>
</feature>
<evidence type="ECO:0000259" key="3">
    <source>
        <dbReference type="Pfam" id="PF20438"/>
    </source>
</evidence>
<reference evidence="5 6" key="1">
    <citation type="submission" date="2023-10" db="EMBL/GenBank/DDBJ databases">
        <title>Virgibacillus halophilus 5B73C genome.</title>
        <authorList>
            <person name="Miliotis G."/>
            <person name="Sengupta P."/>
            <person name="Hameed A."/>
            <person name="Chuvochina M."/>
            <person name="Mcdonagh F."/>
            <person name="Simpson A.C."/>
            <person name="Singh N.K."/>
            <person name="Rekha P.D."/>
            <person name="Raman K."/>
            <person name="Hugenholtz P."/>
            <person name="Venkateswaran K."/>
        </authorList>
    </citation>
    <scope>NUCLEOTIDE SEQUENCE [LARGE SCALE GENOMIC DNA]</scope>
    <source>
        <strain evidence="5 6">5B73C</strain>
    </source>
</reference>
<keyword evidence="1" id="KW-0067">ATP-binding</keyword>